<feature type="region of interest" description="Disordered" evidence="1">
    <location>
        <begin position="514"/>
        <end position="558"/>
    </location>
</feature>
<protein>
    <submittedName>
        <fullName evidence="2">Uncharacterized protein</fullName>
    </submittedName>
</protein>
<comment type="caution">
    <text evidence="2">The sequence shown here is derived from an EMBL/GenBank/DDBJ whole genome shotgun (WGS) entry which is preliminary data.</text>
</comment>
<feature type="compositionally biased region" description="Gly residues" evidence="1">
    <location>
        <begin position="1230"/>
        <end position="1245"/>
    </location>
</feature>
<feature type="region of interest" description="Disordered" evidence="1">
    <location>
        <begin position="1226"/>
        <end position="1247"/>
    </location>
</feature>
<dbReference type="EMBL" id="LSYV01000075">
    <property type="protein sequence ID" value="KXZ44061.1"/>
    <property type="molecule type" value="Genomic_DNA"/>
</dbReference>
<feature type="region of interest" description="Disordered" evidence="1">
    <location>
        <begin position="375"/>
        <end position="397"/>
    </location>
</feature>
<evidence type="ECO:0000313" key="2">
    <source>
        <dbReference type="EMBL" id="KXZ44061.1"/>
    </source>
</evidence>
<feature type="region of interest" description="Disordered" evidence="1">
    <location>
        <begin position="318"/>
        <end position="342"/>
    </location>
</feature>
<evidence type="ECO:0000313" key="3">
    <source>
        <dbReference type="Proteomes" id="UP000075714"/>
    </source>
</evidence>
<keyword evidence="3" id="KW-1185">Reference proteome</keyword>
<proteinExistence type="predicted"/>
<feature type="region of interest" description="Disordered" evidence="1">
    <location>
        <begin position="70"/>
        <end position="152"/>
    </location>
</feature>
<organism evidence="2 3">
    <name type="scientific">Gonium pectorale</name>
    <name type="common">Green alga</name>
    <dbReference type="NCBI Taxonomy" id="33097"/>
    <lineage>
        <taxon>Eukaryota</taxon>
        <taxon>Viridiplantae</taxon>
        <taxon>Chlorophyta</taxon>
        <taxon>core chlorophytes</taxon>
        <taxon>Chlorophyceae</taxon>
        <taxon>CS clade</taxon>
        <taxon>Chlamydomonadales</taxon>
        <taxon>Volvocaceae</taxon>
        <taxon>Gonium</taxon>
    </lineage>
</organism>
<evidence type="ECO:0000256" key="1">
    <source>
        <dbReference type="SAM" id="MobiDB-lite"/>
    </source>
</evidence>
<feature type="compositionally biased region" description="Low complexity" evidence="1">
    <location>
        <begin position="1336"/>
        <end position="1354"/>
    </location>
</feature>
<dbReference type="OrthoDB" id="547477at2759"/>
<feature type="compositionally biased region" description="Gly residues" evidence="1">
    <location>
        <begin position="527"/>
        <end position="554"/>
    </location>
</feature>
<feature type="compositionally biased region" description="Pro residues" evidence="1">
    <location>
        <begin position="242"/>
        <end position="251"/>
    </location>
</feature>
<dbReference type="Proteomes" id="UP000075714">
    <property type="component" value="Unassembled WGS sequence"/>
</dbReference>
<gene>
    <name evidence="2" type="ORF">GPECTOR_74g675</name>
</gene>
<feature type="compositionally biased region" description="Polar residues" evidence="1">
    <location>
        <begin position="290"/>
        <end position="302"/>
    </location>
</feature>
<feature type="region of interest" description="Disordered" evidence="1">
    <location>
        <begin position="1332"/>
        <end position="1354"/>
    </location>
</feature>
<name>A0A150G2P3_GONPE</name>
<feature type="region of interest" description="Disordered" evidence="1">
    <location>
        <begin position="620"/>
        <end position="648"/>
    </location>
</feature>
<sequence length="1381" mass="137240">MEVSARFAGLHDAGSAFATPLSSIQHLDELLEECYAREDALATAAAFAPLHGPVPHYPFAYAHARCSSGGLSASDRHPSSPLHHHGAPCGQGSGSGLRSNPSSGPGGRPQGGAHPHHLAMSLGFGAHQFRPNGSGSGPGNAGAPTSASCGGCSRGRLSRVQTLASLALAEGGGPAGRPQADAAALRAFLIDGLPRGGGSSGGLGSGHAYGPEGPLLHATPVALATGADAAGPLPCRNARPHVLPPLPPLPPVQSAECPSEGDSAVGTAERNVVDSGEGDPCSESEREPTSEQTLVSVDSSSCAPPHYLPSLPVSTTVTYTSAGGPSEPSLQSRPPAGRAATSAGILASSSSFRRALPSVMLTRLRKAASDVVTQLKSLGTSRTSSRTGTGTSTPATATAAAAMPPVLASLRPSVEVGGLSGTGRSMPGAWDCTSVTAAAAAAATDGSHNASASGGRGPYLRSPLRVSSSVYGQHETATFDTFPQLPLAATAAAYATAPAALVARPQPPLPPCVSLASRGSRHSAHAGDGGGFGPGRGDGGAGAVSGSGSGGALSGSGQYMDERGGVDLLPDMWDLAQVWDELDDVYARPPGAAAGGRRGGAAAAGDLRSHHHLYNTAPVALLDPESPPPTHGSSYPRDGFRRPETSAGPHAFDEEQEYILSELVHAARRNQRQAERRLRAASPRASVFSGGSTHHAHQFLDSAGSQSRFVSHGPGPPRTPQQQHHEEPLPGSVGSISAATMPPFGGCASAGGLRAGETGSHSASAPSRLDDPTRAAAVATAAVAAAAATAADAGVSAPCSMQVSSSLLSPAPSALVPSSLVELLGSSAGGRAMAAAAAVGRSPLSVQSVDGSGFQELAWPVHGGLSGGDAGGCAFGCALPVSGGLPGAPFGSLARYTSGSSALNSGVSGCGVGVGEVGPELSMIWPLVMPTPVPAASLVGDGAGCAAPPGAFTLRVLVGCGCGGAAGCEAAADAATQQVSVMAMLSGAQLAQVPLQPEGGCQAAALRLPLLPSMQLVSVFTSSAAAVGPAANLLAVSPAMAAELHDMFAERVAKSLARLTAHAADGAASDAASTGATGTGDSAAVAADLAALRRPSAERPPWAMSVPVWAACRTEWRSWAQPLLSDMCYLLLCVPNCFSHGLVQWDRAMYCETLARLLGQLERYKLWETLAALLEYCGRAGLLEGALHDEISIKAVGGGGGDGSTLAAAVAGCGVWSVDTSAAESAAQGHAGGGGGDRAGGGSSGGRARRRATLAALVLPSAADVAAARALTAWRRRSVDEPGLFPLAAGGAAPASKAGEPLGPGLRPAGRDIRSQVSIGRVLSRVMARLGRGEDQPQQQQPGAAAAGAAAGDGAPPRMGTMIENAAVLVAFAGVMLQTLL</sequence>
<feature type="region of interest" description="Disordered" evidence="1">
    <location>
        <begin position="1291"/>
        <end position="1311"/>
    </location>
</feature>
<feature type="region of interest" description="Disordered" evidence="1">
    <location>
        <begin position="674"/>
        <end position="769"/>
    </location>
</feature>
<feature type="compositionally biased region" description="Low complexity" evidence="1">
    <location>
        <begin position="379"/>
        <end position="397"/>
    </location>
</feature>
<reference evidence="3" key="1">
    <citation type="journal article" date="2016" name="Nat. Commun.">
        <title>The Gonium pectorale genome demonstrates co-option of cell cycle regulation during the evolution of multicellularity.</title>
        <authorList>
            <person name="Hanschen E.R."/>
            <person name="Marriage T.N."/>
            <person name="Ferris P.J."/>
            <person name="Hamaji T."/>
            <person name="Toyoda A."/>
            <person name="Fujiyama A."/>
            <person name="Neme R."/>
            <person name="Noguchi H."/>
            <person name="Minakuchi Y."/>
            <person name="Suzuki M."/>
            <person name="Kawai-Toyooka H."/>
            <person name="Smith D.R."/>
            <person name="Sparks H."/>
            <person name="Anderson J."/>
            <person name="Bakaric R."/>
            <person name="Luria V."/>
            <person name="Karger A."/>
            <person name="Kirschner M.W."/>
            <person name="Durand P.M."/>
            <person name="Michod R.E."/>
            <person name="Nozaki H."/>
            <person name="Olson B.J."/>
        </authorList>
    </citation>
    <scope>NUCLEOTIDE SEQUENCE [LARGE SCALE GENOMIC DNA]</scope>
    <source>
        <strain evidence="3">NIES-2863</strain>
    </source>
</reference>
<feature type="compositionally biased region" description="Polar residues" evidence="1">
    <location>
        <begin position="318"/>
        <end position="332"/>
    </location>
</feature>
<feature type="compositionally biased region" description="Low complexity" evidence="1">
    <location>
        <begin position="1291"/>
        <end position="1301"/>
    </location>
</feature>
<accession>A0A150G2P3</accession>
<feature type="region of interest" description="Disordered" evidence="1">
    <location>
        <begin position="242"/>
        <end position="302"/>
    </location>
</feature>